<feature type="transmembrane region" description="Helical" evidence="6">
    <location>
        <begin position="33"/>
        <end position="50"/>
    </location>
</feature>
<evidence type="ECO:0000256" key="5">
    <source>
        <dbReference type="ARBA" id="ARBA00023136"/>
    </source>
</evidence>
<evidence type="ECO:0000259" key="9">
    <source>
        <dbReference type="Pfam" id="PF25944"/>
    </source>
</evidence>
<dbReference type="RefSeq" id="WP_184223435.1">
    <property type="nucleotide sequence ID" value="NZ_JACHIP010000021.1"/>
</dbReference>
<keyword evidence="5 6" id="KW-0472">Membrane</keyword>
<evidence type="ECO:0000256" key="4">
    <source>
        <dbReference type="ARBA" id="ARBA00022519"/>
    </source>
</evidence>
<reference evidence="10 11" key="1">
    <citation type="submission" date="2020-08" db="EMBL/GenBank/DDBJ databases">
        <title>Genomic Encyclopedia of Type Strains, Phase IV (KMG-V): Genome sequencing to study the core and pangenomes of soil and plant-associated prokaryotes.</title>
        <authorList>
            <person name="Whitman W."/>
        </authorList>
    </citation>
    <scope>NUCLEOTIDE SEQUENCE [LARGE SCALE GENOMIC DNA]</scope>
    <source>
        <strain evidence="10 11">M8UP14</strain>
    </source>
</reference>
<accession>A0A7W7ZJT2</accession>
<keyword evidence="6" id="KW-0812">Transmembrane</keyword>
<evidence type="ECO:0000256" key="3">
    <source>
        <dbReference type="ARBA" id="ARBA00022475"/>
    </source>
</evidence>
<dbReference type="EMBL" id="JACHIP010000021">
    <property type="protein sequence ID" value="MBB5060869.1"/>
    <property type="molecule type" value="Genomic_DNA"/>
</dbReference>
<evidence type="ECO:0000259" key="8">
    <source>
        <dbReference type="Pfam" id="PF25917"/>
    </source>
</evidence>
<dbReference type="InterPro" id="IPR058626">
    <property type="entry name" value="MdtA-like_b-barrel"/>
</dbReference>
<dbReference type="Gene3D" id="2.40.420.20">
    <property type="match status" value="1"/>
</dbReference>
<protein>
    <submittedName>
        <fullName evidence="10">Multidrug efflux system membrane fusion protein</fullName>
    </submittedName>
</protein>
<name>A0A7W7ZJT2_9BACT</name>
<feature type="domain" description="Multidrug resistance protein MdtA-like barrel-sandwich hybrid" evidence="8">
    <location>
        <begin position="96"/>
        <end position="238"/>
    </location>
</feature>
<dbReference type="NCBIfam" id="TIGR01730">
    <property type="entry name" value="RND_mfp"/>
    <property type="match status" value="1"/>
</dbReference>
<dbReference type="InterPro" id="IPR006143">
    <property type="entry name" value="RND_pump_MFP"/>
</dbReference>
<gene>
    <name evidence="10" type="ORF">HDF16_005605</name>
</gene>
<keyword evidence="4" id="KW-0997">Cell inner membrane</keyword>
<dbReference type="GO" id="GO:0015562">
    <property type="term" value="F:efflux transmembrane transporter activity"/>
    <property type="evidence" value="ECO:0007669"/>
    <property type="project" value="TreeGrafter"/>
</dbReference>
<dbReference type="InterPro" id="IPR058625">
    <property type="entry name" value="MdtA-like_BSH"/>
</dbReference>
<organism evidence="10 11">
    <name type="scientific">Granulicella aggregans</name>
    <dbReference type="NCBI Taxonomy" id="474949"/>
    <lineage>
        <taxon>Bacteria</taxon>
        <taxon>Pseudomonadati</taxon>
        <taxon>Acidobacteriota</taxon>
        <taxon>Terriglobia</taxon>
        <taxon>Terriglobales</taxon>
        <taxon>Acidobacteriaceae</taxon>
        <taxon>Granulicella</taxon>
    </lineage>
</organism>
<dbReference type="Pfam" id="PF25876">
    <property type="entry name" value="HH_MFP_RND"/>
    <property type="match status" value="1"/>
</dbReference>
<comment type="subcellular location">
    <subcellularLocation>
        <location evidence="1">Cell membrane</location>
    </subcellularLocation>
</comment>
<dbReference type="Proteomes" id="UP000540989">
    <property type="component" value="Unassembled WGS sequence"/>
</dbReference>
<comment type="caution">
    <text evidence="10">The sequence shown here is derived from an EMBL/GenBank/DDBJ whole genome shotgun (WGS) entry which is preliminary data.</text>
</comment>
<dbReference type="PANTHER" id="PTHR30469">
    <property type="entry name" value="MULTIDRUG RESISTANCE PROTEIN MDTA"/>
    <property type="match status" value="1"/>
</dbReference>
<keyword evidence="6" id="KW-1133">Transmembrane helix</keyword>
<sequence>MIQHLDEDHQEIGADAIPRQVRTERPVTGVKPMFALLLIPILAVGCYFALHSKNDKQVLASAETASQAVIIHAGLATKGDIGVFIDALGTVTPISTVNIYSQVSGKVVAIHYREGQTVQKGDPLIEIDPRPYLAQLQQVEGSLDHDLGVLKQAEIDLARYKDAFAEHAVAKQILDDQEQAVVQYQGTVKYDLGQVESARVQLSYCSIASPISGRVGLRLVDSGNLVASGVSNPLVVITQLQPITVVFNVSEDHLGDIRTQLRERTPLVVDAFDRSARIKVATGELLTFDNQIDTSTGTVRFRGAFTNRDLALFPNQFVNARLHVHSLKGVVLVVNAAIQRNGTQAFVFVVTSNHTISIRNVTEQSTDGNRTAVEGLDVGEQVALSSFDKLQDGTSVTVVQQADHASGLPTGSGL</sequence>
<evidence type="ECO:0000259" key="7">
    <source>
        <dbReference type="Pfam" id="PF25876"/>
    </source>
</evidence>
<feature type="domain" description="Multidrug resistance protein MdtA-like beta-barrel" evidence="9">
    <location>
        <begin position="242"/>
        <end position="324"/>
    </location>
</feature>
<dbReference type="AlphaFoldDB" id="A0A7W7ZJT2"/>
<dbReference type="Pfam" id="PF25944">
    <property type="entry name" value="Beta-barrel_RND"/>
    <property type="match status" value="1"/>
</dbReference>
<evidence type="ECO:0000313" key="10">
    <source>
        <dbReference type="EMBL" id="MBB5060869.1"/>
    </source>
</evidence>
<dbReference type="Pfam" id="PF25917">
    <property type="entry name" value="BSH_RND"/>
    <property type="match status" value="1"/>
</dbReference>
<comment type="similarity">
    <text evidence="2">Belongs to the membrane fusion protein (MFP) (TC 8.A.1) family.</text>
</comment>
<evidence type="ECO:0000256" key="2">
    <source>
        <dbReference type="ARBA" id="ARBA00009477"/>
    </source>
</evidence>
<dbReference type="PANTHER" id="PTHR30469:SF12">
    <property type="entry name" value="MULTIDRUG RESISTANCE PROTEIN MDTA"/>
    <property type="match status" value="1"/>
</dbReference>
<keyword evidence="11" id="KW-1185">Reference proteome</keyword>
<evidence type="ECO:0000256" key="1">
    <source>
        <dbReference type="ARBA" id="ARBA00004236"/>
    </source>
</evidence>
<dbReference type="Gene3D" id="2.40.30.170">
    <property type="match status" value="1"/>
</dbReference>
<dbReference type="Gene3D" id="1.10.287.470">
    <property type="entry name" value="Helix hairpin bin"/>
    <property type="match status" value="1"/>
</dbReference>
<keyword evidence="3" id="KW-1003">Cell membrane</keyword>
<dbReference type="SUPFAM" id="SSF111369">
    <property type="entry name" value="HlyD-like secretion proteins"/>
    <property type="match status" value="1"/>
</dbReference>
<feature type="domain" description="Multidrug resistance protein MdtA-like alpha-helical hairpin" evidence="7">
    <location>
        <begin position="135"/>
        <end position="204"/>
    </location>
</feature>
<dbReference type="Gene3D" id="2.40.50.100">
    <property type="match status" value="1"/>
</dbReference>
<dbReference type="InterPro" id="IPR058624">
    <property type="entry name" value="MdtA-like_HH"/>
</dbReference>
<proteinExistence type="inferred from homology"/>
<evidence type="ECO:0000256" key="6">
    <source>
        <dbReference type="SAM" id="Phobius"/>
    </source>
</evidence>
<dbReference type="GO" id="GO:1990281">
    <property type="term" value="C:efflux pump complex"/>
    <property type="evidence" value="ECO:0007669"/>
    <property type="project" value="TreeGrafter"/>
</dbReference>
<evidence type="ECO:0000313" key="11">
    <source>
        <dbReference type="Proteomes" id="UP000540989"/>
    </source>
</evidence>